<keyword evidence="3" id="KW-1185">Reference proteome</keyword>
<accession>A0A8J8TQ95</accession>
<evidence type="ECO:0000313" key="3">
    <source>
        <dbReference type="Proteomes" id="UP000766904"/>
    </source>
</evidence>
<evidence type="ECO:0000313" key="2">
    <source>
        <dbReference type="EMBL" id="TYL36292.1"/>
    </source>
</evidence>
<dbReference type="Pfam" id="PF00085">
    <property type="entry name" value="Thioredoxin"/>
    <property type="match status" value="1"/>
</dbReference>
<dbReference type="EMBL" id="PHNJ01000019">
    <property type="protein sequence ID" value="TYL36292.1"/>
    <property type="molecule type" value="Genomic_DNA"/>
</dbReference>
<organism evidence="2 3">
    <name type="scientific">Natronococcus pandeyae</name>
    <dbReference type="NCBI Taxonomy" id="2055836"/>
    <lineage>
        <taxon>Archaea</taxon>
        <taxon>Methanobacteriati</taxon>
        <taxon>Methanobacteriota</taxon>
        <taxon>Stenosarchaea group</taxon>
        <taxon>Halobacteria</taxon>
        <taxon>Halobacteriales</taxon>
        <taxon>Natrialbaceae</taxon>
        <taxon>Natronococcus</taxon>
    </lineage>
</organism>
<dbReference type="Proteomes" id="UP000766904">
    <property type="component" value="Unassembled WGS sequence"/>
</dbReference>
<comment type="caution">
    <text evidence="2">The sequence shown here is derived from an EMBL/GenBank/DDBJ whole genome shotgun (WGS) entry which is preliminary data.</text>
</comment>
<dbReference type="InterPro" id="IPR017937">
    <property type="entry name" value="Thioredoxin_CS"/>
</dbReference>
<proteinExistence type="predicted"/>
<protein>
    <recommendedName>
        <fullName evidence="1">Thioredoxin domain-containing protein</fullName>
    </recommendedName>
</protein>
<dbReference type="Gene3D" id="3.40.30.10">
    <property type="entry name" value="Glutaredoxin"/>
    <property type="match status" value="1"/>
</dbReference>
<evidence type="ECO:0000259" key="1">
    <source>
        <dbReference type="Pfam" id="PF00085"/>
    </source>
</evidence>
<dbReference type="OrthoDB" id="35385at2157"/>
<sequence length="163" mass="17859">MRRSSLRHTMSVRTELSDAAEPVVEIEGGSEFDEILATELDVLVDFYADWCGPCQLMEPTIESVLEIDDERRRLEGRYVGSNRDVHAVEQFVLARDGALEFRRLAIDDYGNRNSAVGEVAGAREAATAVATPAGQDDDRSVLGESQCFTGESATGLSHHLEQG</sequence>
<reference evidence="2" key="1">
    <citation type="submission" date="2017-11" db="EMBL/GenBank/DDBJ databases">
        <authorList>
            <person name="Kajale S.C."/>
            <person name="Sharma A."/>
        </authorList>
    </citation>
    <scope>NUCLEOTIDE SEQUENCE</scope>
    <source>
        <strain evidence="2">LS1_42</strain>
    </source>
</reference>
<dbReference type="InterPro" id="IPR013766">
    <property type="entry name" value="Thioredoxin_domain"/>
</dbReference>
<dbReference type="InterPro" id="IPR036249">
    <property type="entry name" value="Thioredoxin-like_sf"/>
</dbReference>
<dbReference type="CDD" id="cd02947">
    <property type="entry name" value="TRX_family"/>
    <property type="match status" value="1"/>
</dbReference>
<dbReference type="PROSITE" id="PS00194">
    <property type="entry name" value="THIOREDOXIN_1"/>
    <property type="match status" value="1"/>
</dbReference>
<gene>
    <name evidence="2" type="ORF">CV102_22790</name>
</gene>
<dbReference type="SUPFAM" id="SSF52833">
    <property type="entry name" value="Thioredoxin-like"/>
    <property type="match status" value="1"/>
</dbReference>
<dbReference type="AlphaFoldDB" id="A0A8J8TQ95"/>
<name>A0A8J8TQ95_9EURY</name>
<feature type="domain" description="Thioredoxin" evidence="1">
    <location>
        <begin position="29"/>
        <end position="65"/>
    </location>
</feature>